<dbReference type="Proteomes" id="UP000234456">
    <property type="component" value="Unassembled WGS sequence"/>
</dbReference>
<dbReference type="OrthoDB" id="5297934at2"/>
<keyword evidence="4 7" id="KW-0067">ATP-binding</keyword>
<dbReference type="GO" id="GO:0005524">
    <property type="term" value="F:ATP binding"/>
    <property type="evidence" value="ECO:0007669"/>
    <property type="project" value="UniProtKB-KW"/>
</dbReference>
<evidence type="ECO:0000256" key="8">
    <source>
        <dbReference type="SAM" id="MobiDB-lite"/>
    </source>
</evidence>
<keyword evidence="2 7" id="KW-0378">Hydrolase</keyword>
<feature type="region of interest" description="Disordered" evidence="8">
    <location>
        <begin position="94"/>
        <end position="125"/>
    </location>
</feature>
<dbReference type="InterPro" id="IPR014001">
    <property type="entry name" value="Helicase_ATP-bd"/>
</dbReference>
<dbReference type="GO" id="GO:0016787">
    <property type="term" value="F:hydrolase activity"/>
    <property type="evidence" value="ECO:0007669"/>
    <property type="project" value="UniProtKB-KW"/>
</dbReference>
<feature type="compositionally biased region" description="Basic and acidic residues" evidence="8">
    <location>
        <begin position="564"/>
        <end position="581"/>
    </location>
</feature>
<dbReference type="PANTHER" id="PTHR47959">
    <property type="entry name" value="ATP-DEPENDENT RNA HELICASE RHLE-RELATED"/>
    <property type="match status" value="1"/>
</dbReference>
<evidence type="ECO:0000313" key="13">
    <source>
        <dbReference type="Proteomes" id="UP000234456"/>
    </source>
</evidence>
<name>A0A2N4TXE6_RALPI</name>
<comment type="similarity">
    <text evidence="5 7">Belongs to the DEAD box helicase family.</text>
</comment>
<protein>
    <submittedName>
        <fullName evidence="12">RNA helicase</fullName>
    </submittedName>
</protein>
<dbReference type="InterPro" id="IPR001650">
    <property type="entry name" value="Helicase_C-like"/>
</dbReference>
<dbReference type="SMART" id="SM00487">
    <property type="entry name" value="DEXDc"/>
    <property type="match status" value="1"/>
</dbReference>
<dbReference type="InterPro" id="IPR014014">
    <property type="entry name" value="RNA_helicase_DEAD_Q_motif"/>
</dbReference>
<dbReference type="SMART" id="SM00490">
    <property type="entry name" value="HELICc"/>
    <property type="match status" value="1"/>
</dbReference>
<dbReference type="RefSeq" id="WP_102064813.1">
    <property type="nucleotide sequence ID" value="NZ_PKQE01000001.1"/>
</dbReference>
<feature type="domain" description="Helicase C-terminal" evidence="10">
    <location>
        <begin position="286"/>
        <end position="430"/>
    </location>
</feature>
<evidence type="ECO:0000259" key="11">
    <source>
        <dbReference type="PROSITE" id="PS51195"/>
    </source>
</evidence>
<comment type="caution">
    <text evidence="12">The sequence shown here is derived from an EMBL/GenBank/DDBJ whole genome shotgun (WGS) entry which is preliminary data.</text>
</comment>
<dbReference type="Gene3D" id="3.40.50.300">
    <property type="entry name" value="P-loop containing nucleotide triphosphate hydrolases"/>
    <property type="match status" value="2"/>
</dbReference>
<evidence type="ECO:0000256" key="3">
    <source>
        <dbReference type="ARBA" id="ARBA00022806"/>
    </source>
</evidence>
<dbReference type="InterPro" id="IPR011545">
    <property type="entry name" value="DEAD/DEAH_box_helicase_dom"/>
</dbReference>
<dbReference type="InterPro" id="IPR027417">
    <property type="entry name" value="P-loop_NTPase"/>
</dbReference>
<dbReference type="CDD" id="cd00268">
    <property type="entry name" value="DEADc"/>
    <property type="match status" value="1"/>
</dbReference>
<evidence type="ECO:0000256" key="6">
    <source>
        <dbReference type="PROSITE-ProRule" id="PRU00552"/>
    </source>
</evidence>
<evidence type="ECO:0000256" key="7">
    <source>
        <dbReference type="RuleBase" id="RU000492"/>
    </source>
</evidence>
<feature type="compositionally biased region" description="Gly residues" evidence="8">
    <location>
        <begin position="468"/>
        <end position="477"/>
    </location>
</feature>
<dbReference type="PANTHER" id="PTHR47959:SF17">
    <property type="entry name" value="ATP-DEPENDENT RNA HELICASE DEAD BOX FAMILY"/>
    <property type="match status" value="1"/>
</dbReference>
<proteinExistence type="inferred from homology"/>
<sequence>MTQPQDGSGAIAHAETINTNTENLIAEAATRASAFAALGLDDRIVRALGEVNYTTPTPVQAQAIPACLSGRDLLVTSQTGSGKTAAFILPAIQRISEQPEPQRPRMDGPPQRMKGRRPRPAPAKPSLLVLTPTRELALQVTTATAQYGRHLRRIVCASILGGMPYPKQLDMLARMPDIIIATPGRLLDHIDSGRIDLSALDMLVFDEADRMLDMGFSDDIEAIVGATPATRQMLMFSATMDRRIEQLAERMMREPQRIEIAAAKVDQSHIEERLHFTDDMSHKQQLLDHLLRDASLKQAIVFTATKRDADSLAERLTEHGFSAGALHGDMHQGARNRTLTALRRGQLRVLVATDVAARGIDVPDITHVVNFDLPKQAEDYVHRIGRTGRAGRSGIAINLVNHNDTFQWRRIERFVDRRIDASVVEGLEPKRSPKPRTGGPRAGGDRGGYRGNGGNGGGYRGQREGYGARQGGNGGNSEGRFQRSFGGDRDGFAPRRDDRNGNGGGYQGGQREWNRDDRAPRQSYGQGQQNRGDWQQRPARTQDGSRGGYGNSTGGNGGGYGNRDGNRESYGNREGAPRRFGDNNGGSRFGDGGNGAQRRSYGNRDGNRDSYGSKGRSRDFDR</sequence>
<organism evidence="12 13">
    <name type="scientific">Ralstonia pickettii</name>
    <name type="common">Burkholderia pickettii</name>
    <dbReference type="NCBI Taxonomy" id="329"/>
    <lineage>
        <taxon>Bacteria</taxon>
        <taxon>Pseudomonadati</taxon>
        <taxon>Pseudomonadota</taxon>
        <taxon>Betaproteobacteria</taxon>
        <taxon>Burkholderiales</taxon>
        <taxon>Burkholderiaceae</taxon>
        <taxon>Ralstonia</taxon>
    </lineage>
</organism>
<feature type="compositionally biased region" description="Basic and acidic residues" evidence="8">
    <location>
        <begin position="486"/>
        <end position="500"/>
    </location>
</feature>
<evidence type="ECO:0000313" key="12">
    <source>
        <dbReference type="EMBL" id="PLC44367.1"/>
    </source>
</evidence>
<dbReference type="PROSITE" id="PS51194">
    <property type="entry name" value="HELICASE_CTER"/>
    <property type="match status" value="1"/>
</dbReference>
<feature type="compositionally biased region" description="Gly residues" evidence="8">
    <location>
        <begin position="449"/>
        <end position="460"/>
    </location>
</feature>
<dbReference type="Pfam" id="PF00271">
    <property type="entry name" value="Helicase_C"/>
    <property type="match status" value="1"/>
</dbReference>
<dbReference type="CDD" id="cd18787">
    <property type="entry name" value="SF2_C_DEAD"/>
    <property type="match status" value="1"/>
</dbReference>
<dbReference type="InterPro" id="IPR050079">
    <property type="entry name" value="DEAD_box_RNA_helicase"/>
</dbReference>
<feature type="compositionally biased region" description="Polar residues" evidence="8">
    <location>
        <begin position="523"/>
        <end position="533"/>
    </location>
</feature>
<accession>A0A2N4TXE6</accession>
<dbReference type="InterPro" id="IPR044742">
    <property type="entry name" value="DEAD/DEAH_RhlB"/>
</dbReference>
<keyword evidence="1 7" id="KW-0547">Nucleotide-binding</keyword>
<dbReference type="Pfam" id="PF00270">
    <property type="entry name" value="DEAD"/>
    <property type="match status" value="1"/>
</dbReference>
<feature type="compositionally biased region" description="Gly residues" evidence="8">
    <location>
        <begin position="545"/>
        <end position="562"/>
    </location>
</feature>
<feature type="domain" description="Helicase ATP-binding" evidence="9">
    <location>
        <begin position="64"/>
        <end position="258"/>
    </location>
</feature>
<dbReference type="PROSITE" id="PS51192">
    <property type="entry name" value="HELICASE_ATP_BIND_1"/>
    <property type="match status" value="1"/>
</dbReference>
<dbReference type="GO" id="GO:0003724">
    <property type="term" value="F:RNA helicase activity"/>
    <property type="evidence" value="ECO:0007669"/>
    <property type="project" value="InterPro"/>
</dbReference>
<feature type="region of interest" description="Disordered" evidence="8">
    <location>
        <begin position="425"/>
        <end position="622"/>
    </location>
</feature>
<feature type="compositionally biased region" description="Gly residues" evidence="8">
    <location>
        <begin position="583"/>
        <end position="595"/>
    </location>
</feature>
<reference evidence="12 13" key="1">
    <citation type="submission" date="2017-12" db="EMBL/GenBank/DDBJ databases">
        <title>Draft genome sequence of Ralstonia pickettii 52.</title>
        <authorList>
            <person name="Zheng B."/>
        </authorList>
    </citation>
    <scope>NUCLEOTIDE SEQUENCE [LARGE SCALE GENOMIC DNA]</scope>
    <source>
        <strain evidence="12 13">52</strain>
    </source>
</reference>
<dbReference type="PROSITE" id="PS00039">
    <property type="entry name" value="DEAD_ATP_HELICASE"/>
    <property type="match status" value="1"/>
</dbReference>
<dbReference type="SUPFAM" id="SSF52540">
    <property type="entry name" value="P-loop containing nucleoside triphosphate hydrolases"/>
    <property type="match status" value="1"/>
</dbReference>
<dbReference type="GO" id="GO:0005829">
    <property type="term" value="C:cytosol"/>
    <property type="evidence" value="ECO:0007669"/>
    <property type="project" value="TreeGrafter"/>
</dbReference>
<evidence type="ECO:0000256" key="4">
    <source>
        <dbReference type="ARBA" id="ARBA00022840"/>
    </source>
</evidence>
<keyword evidence="3 7" id="KW-0347">Helicase</keyword>
<dbReference type="EMBL" id="PKQE01000001">
    <property type="protein sequence ID" value="PLC44367.1"/>
    <property type="molecule type" value="Genomic_DNA"/>
</dbReference>
<dbReference type="GO" id="GO:0003676">
    <property type="term" value="F:nucleic acid binding"/>
    <property type="evidence" value="ECO:0007669"/>
    <property type="project" value="InterPro"/>
</dbReference>
<gene>
    <name evidence="12" type="ORF">C0Q88_06685</name>
</gene>
<feature type="domain" description="DEAD-box RNA helicase Q" evidence="11">
    <location>
        <begin position="33"/>
        <end position="61"/>
    </location>
</feature>
<evidence type="ECO:0000256" key="5">
    <source>
        <dbReference type="ARBA" id="ARBA00038437"/>
    </source>
</evidence>
<dbReference type="InterPro" id="IPR000629">
    <property type="entry name" value="RNA-helicase_DEAD-box_CS"/>
</dbReference>
<evidence type="ECO:0000256" key="2">
    <source>
        <dbReference type="ARBA" id="ARBA00022801"/>
    </source>
</evidence>
<evidence type="ECO:0000259" key="9">
    <source>
        <dbReference type="PROSITE" id="PS51192"/>
    </source>
</evidence>
<feature type="short sequence motif" description="Q motif" evidence="6">
    <location>
        <begin position="33"/>
        <end position="61"/>
    </location>
</feature>
<dbReference type="PROSITE" id="PS51195">
    <property type="entry name" value="Q_MOTIF"/>
    <property type="match status" value="1"/>
</dbReference>
<evidence type="ECO:0000259" key="10">
    <source>
        <dbReference type="PROSITE" id="PS51194"/>
    </source>
</evidence>
<evidence type="ECO:0000256" key="1">
    <source>
        <dbReference type="ARBA" id="ARBA00022741"/>
    </source>
</evidence>
<dbReference type="AlphaFoldDB" id="A0A2N4TXE6"/>